<dbReference type="InterPro" id="IPR020792">
    <property type="entry name" value="SO4_adenylyltransferase_pro"/>
</dbReference>
<evidence type="ECO:0000259" key="10">
    <source>
        <dbReference type="Pfam" id="PF14306"/>
    </source>
</evidence>
<dbReference type="Pfam" id="PF01747">
    <property type="entry name" value="ATP-sulfurylase"/>
    <property type="match status" value="1"/>
</dbReference>
<accession>A0A6J4QWW9</accession>
<dbReference type="PANTHER" id="PTHR43509:SF1">
    <property type="entry name" value="SULFATE ADENYLYLTRANSFERASE"/>
    <property type="match status" value="1"/>
</dbReference>
<protein>
    <recommendedName>
        <fullName evidence="8">Sulfate adenylyltransferase</fullName>
        <ecNumber evidence="8">2.7.7.4</ecNumber>
    </recommendedName>
    <alternativeName>
        <fullName evidence="8">ATP-sulfurylase</fullName>
    </alternativeName>
    <alternativeName>
        <fullName evidence="8">Sulfate adenylate transferase</fullName>
        <shortName evidence="8">SAT</shortName>
    </alternativeName>
</protein>
<organism evidence="11">
    <name type="scientific">uncultured Rubrobacteraceae bacterium</name>
    <dbReference type="NCBI Taxonomy" id="349277"/>
    <lineage>
        <taxon>Bacteria</taxon>
        <taxon>Bacillati</taxon>
        <taxon>Actinomycetota</taxon>
        <taxon>Rubrobacteria</taxon>
        <taxon>Rubrobacterales</taxon>
        <taxon>Rubrobacteraceae</taxon>
        <taxon>environmental samples</taxon>
    </lineage>
</organism>
<evidence type="ECO:0000256" key="4">
    <source>
        <dbReference type="ARBA" id="ARBA00022741"/>
    </source>
</evidence>
<dbReference type="SUPFAM" id="SSF88697">
    <property type="entry name" value="PUA domain-like"/>
    <property type="match status" value="1"/>
</dbReference>
<dbReference type="NCBIfam" id="NF003166">
    <property type="entry name" value="PRK04149.1"/>
    <property type="match status" value="1"/>
</dbReference>
<evidence type="ECO:0000256" key="2">
    <source>
        <dbReference type="ARBA" id="ARBA00022679"/>
    </source>
</evidence>
<keyword evidence="4 8" id="KW-0547">Nucleotide-binding</keyword>
<dbReference type="InterPro" id="IPR002650">
    <property type="entry name" value="Sulphate_adenylyltransferase"/>
</dbReference>
<proteinExistence type="inferred from homology"/>
<dbReference type="Pfam" id="PF14306">
    <property type="entry name" value="PUA_2"/>
    <property type="match status" value="1"/>
</dbReference>
<evidence type="ECO:0000313" key="11">
    <source>
        <dbReference type="EMBL" id="CAA9454707.1"/>
    </source>
</evidence>
<dbReference type="EMBL" id="CADCVE010000046">
    <property type="protein sequence ID" value="CAA9454707.1"/>
    <property type="molecule type" value="Genomic_DNA"/>
</dbReference>
<dbReference type="GO" id="GO:0005524">
    <property type="term" value="F:ATP binding"/>
    <property type="evidence" value="ECO:0007669"/>
    <property type="project" value="UniProtKB-KW"/>
</dbReference>
<evidence type="ECO:0000256" key="6">
    <source>
        <dbReference type="ARBA" id="ARBA00037980"/>
    </source>
</evidence>
<evidence type="ECO:0000256" key="3">
    <source>
        <dbReference type="ARBA" id="ARBA00022695"/>
    </source>
</evidence>
<comment type="pathway">
    <text evidence="1 8">Sulfur metabolism; hydrogen sulfide biosynthesis; sulfite from sulfate: step 1/3.</text>
</comment>
<evidence type="ECO:0000256" key="7">
    <source>
        <dbReference type="ARBA" id="ARBA00049370"/>
    </source>
</evidence>
<dbReference type="CDD" id="cd00517">
    <property type="entry name" value="ATPS"/>
    <property type="match status" value="1"/>
</dbReference>
<dbReference type="InterPro" id="IPR014729">
    <property type="entry name" value="Rossmann-like_a/b/a_fold"/>
</dbReference>
<dbReference type="UniPathway" id="UPA00140">
    <property type="reaction ID" value="UER00204"/>
</dbReference>
<dbReference type="InterPro" id="IPR015947">
    <property type="entry name" value="PUA-like_sf"/>
</dbReference>
<comment type="catalytic activity">
    <reaction evidence="7 8">
        <text>sulfate + ATP + H(+) = adenosine 5'-phosphosulfate + diphosphate</text>
        <dbReference type="Rhea" id="RHEA:18133"/>
        <dbReference type="ChEBI" id="CHEBI:15378"/>
        <dbReference type="ChEBI" id="CHEBI:16189"/>
        <dbReference type="ChEBI" id="CHEBI:30616"/>
        <dbReference type="ChEBI" id="CHEBI:33019"/>
        <dbReference type="ChEBI" id="CHEBI:58243"/>
        <dbReference type="EC" id="2.7.7.4"/>
    </reaction>
</comment>
<dbReference type="NCBIfam" id="TIGR00339">
    <property type="entry name" value="sopT"/>
    <property type="match status" value="1"/>
</dbReference>
<dbReference type="PANTHER" id="PTHR43509">
    <property type="match status" value="1"/>
</dbReference>
<feature type="domain" description="Sulphate adenylyltransferase catalytic" evidence="9">
    <location>
        <begin position="178"/>
        <end position="387"/>
    </location>
</feature>
<sequence length="394" mass="43609">MKSATEYTAIAPHGGEIIDRRVPEGERAGRLEKAGELPKVAVGARALSDLEMISTGVFSPLTGFMGREDYESVVDTMRLANGLAWSMPITLSANDEEANGLKEGGEAALTDGEGRIVATITITDLYSYDKGHEAKAVYRTEDGSHPGVAALYRQGNTLVGGEVTLLVESPNPRPFPGYYYEPRELRAVFAERGWRRVVGFQTRNPVHRAHEYIQKSALETVDGLLLNPLVGETKSDDIPADVRMRSYETILDRYYPKQRTVLAVFPAAMRYAGPREAIFHAICRKNYGCTHFIVGRDHAGVGSYYGTYDAQHIFDEFEDGELGITPLMFEHSFFCLNCGGMATTKTCPHESEAHVFFSGTKVREMLARGEYPPPEFSRPEVVEVLIEGLRAQAK</sequence>
<evidence type="ECO:0000256" key="8">
    <source>
        <dbReference type="HAMAP-Rule" id="MF_00066"/>
    </source>
</evidence>
<gene>
    <name evidence="8" type="primary">sat</name>
    <name evidence="11" type="ORF">AVDCRST_MAG28-2260</name>
</gene>
<dbReference type="GO" id="GO:0000103">
    <property type="term" value="P:sulfate assimilation"/>
    <property type="evidence" value="ECO:0007669"/>
    <property type="project" value="UniProtKB-UniRule"/>
</dbReference>
<reference evidence="11" key="1">
    <citation type="submission" date="2020-02" db="EMBL/GenBank/DDBJ databases">
        <authorList>
            <person name="Meier V. D."/>
        </authorList>
    </citation>
    <scope>NUCLEOTIDE SEQUENCE</scope>
    <source>
        <strain evidence="11">AVDCRST_MAG28</strain>
    </source>
</reference>
<feature type="domain" description="ATP-sulfurylase PUA-like" evidence="10">
    <location>
        <begin position="10"/>
        <end position="166"/>
    </location>
</feature>
<dbReference type="GO" id="GO:0004781">
    <property type="term" value="F:sulfate adenylyltransferase (ATP) activity"/>
    <property type="evidence" value="ECO:0007669"/>
    <property type="project" value="UniProtKB-UniRule"/>
</dbReference>
<keyword evidence="3 8" id="KW-0548">Nucleotidyltransferase</keyword>
<dbReference type="GO" id="GO:0070814">
    <property type="term" value="P:hydrogen sulfide biosynthetic process"/>
    <property type="evidence" value="ECO:0007669"/>
    <property type="project" value="UniProtKB-UniRule"/>
</dbReference>
<name>A0A6J4QWW9_9ACTN</name>
<dbReference type="HAMAP" id="MF_00066">
    <property type="entry name" value="Sulf_adenylyltr"/>
    <property type="match status" value="1"/>
</dbReference>
<dbReference type="InterPro" id="IPR025980">
    <property type="entry name" value="ATP-Sase_PUA-like_dom"/>
</dbReference>
<evidence type="ECO:0000259" key="9">
    <source>
        <dbReference type="Pfam" id="PF01747"/>
    </source>
</evidence>
<comment type="similarity">
    <text evidence="6 8">Belongs to the sulfate adenylyltransferase family.</text>
</comment>
<dbReference type="SUPFAM" id="SSF52374">
    <property type="entry name" value="Nucleotidylyl transferase"/>
    <property type="match status" value="1"/>
</dbReference>
<keyword evidence="2 8" id="KW-0808">Transferase</keyword>
<evidence type="ECO:0000256" key="5">
    <source>
        <dbReference type="ARBA" id="ARBA00022840"/>
    </source>
</evidence>
<dbReference type="AlphaFoldDB" id="A0A6J4QWW9"/>
<dbReference type="Gene3D" id="3.10.400.10">
    <property type="entry name" value="Sulfate adenylyltransferase"/>
    <property type="match status" value="1"/>
</dbReference>
<keyword evidence="5 8" id="KW-0067">ATP-binding</keyword>
<evidence type="ECO:0000256" key="1">
    <source>
        <dbReference type="ARBA" id="ARBA00005048"/>
    </source>
</evidence>
<dbReference type="EC" id="2.7.7.4" evidence="8"/>
<dbReference type="InterPro" id="IPR024951">
    <property type="entry name" value="Sulfurylase_cat_dom"/>
</dbReference>
<dbReference type="Gene3D" id="3.40.50.620">
    <property type="entry name" value="HUPs"/>
    <property type="match status" value="1"/>
</dbReference>